<feature type="chain" id="PRO_5012181638" description="NR LBD domain-containing protein" evidence="1">
    <location>
        <begin position="16"/>
        <end position="156"/>
    </location>
</feature>
<accession>A0A1B6DZY6</accession>
<evidence type="ECO:0000256" key="1">
    <source>
        <dbReference type="SAM" id="SignalP"/>
    </source>
</evidence>
<feature type="signal peptide" evidence="1">
    <location>
        <begin position="1"/>
        <end position="15"/>
    </location>
</feature>
<evidence type="ECO:0000313" key="2">
    <source>
        <dbReference type="EMBL" id="JAS31238.1"/>
    </source>
</evidence>
<evidence type="ECO:0008006" key="3">
    <source>
        <dbReference type="Google" id="ProtNLM"/>
    </source>
</evidence>
<name>A0A1B6DZY6_9HEMI</name>
<gene>
    <name evidence="2" type="ORF">g.7764</name>
</gene>
<proteinExistence type="predicted"/>
<dbReference type="AlphaFoldDB" id="A0A1B6DZY6"/>
<dbReference type="EMBL" id="GEDC01006060">
    <property type="protein sequence ID" value="JAS31238.1"/>
    <property type="molecule type" value="Transcribed_RNA"/>
</dbReference>
<keyword evidence="1" id="KW-0732">Signal</keyword>
<sequence length="156" mass="18274">MYITYTLVTATIVNALTILDLPAAVERQRIIVEQVVEQAKDVLLTTTSDFMRFKLLKKIAEVEKVFLDLLDPLLDPNEPFTYIVRAQTAMELDDFDPRMSIRRKVEYFGDVMTIMKKNREKLCLRNFLPYTKIMKNLDIILLHLDISPQIKQMLLH</sequence>
<organism evidence="2">
    <name type="scientific">Clastoptera arizonana</name>
    <name type="common">Arizona spittle bug</name>
    <dbReference type="NCBI Taxonomy" id="38151"/>
    <lineage>
        <taxon>Eukaryota</taxon>
        <taxon>Metazoa</taxon>
        <taxon>Ecdysozoa</taxon>
        <taxon>Arthropoda</taxon>
        <taxon>Hexapoda</taxon>
        <taxon>Insecta</taxon>
        <taxon>Pterygota</taxon>
        <taxon>Neoptera</taxon>
        <taxon>Paraneoptera</taxon>
        <taxon>Hemiptera</taxon>
        <taxon>Auchenorrhyncha</taxon>
        <taxon>Cercopoidea</taxon>
        <taxon>Clastopteridae</taxon>
        <taxon>Clastoptera</taxon>
    </lineage>
</organism>
<reference evidence="2" key="1">
    <citation type="submission" date="2015-12" db="EMBL/GenBank/DDBJ databases">
        <title>De novo transcriptome assembly of four potential Pierce s Disease insect vectors from Arizona vineyards.</title>
        <authorList>
            <person name="Tassone E.E."/>
        </authorList>
    </citation>
    <scope>NUCLEOTIDE SEQUENCE</scope>
</reference>
<protein>
    <recommendedName>
        <fullName evidence="3">NR LBD domain-containing protein</fullName>
    </recommendedName>
</protein>